<dbReference type="Proteomes" id="UP000887565">
    <property type="component" value="Unplaced"/>
</dbReference>
<dbReference type="GO" id="GO:0043130">
    <property type="term" value="F:ubiquitin binding"/>
    <property type="evidence" value="ECO:0007669"/>
    <property type="project" value="TreeGrafter"/>
</dbReference>
<feature type="compositionally biased region" description="Basic and acidic residues" evidence="2">
    <location>
        <begin position="279"/>
        <end position="305"/>
    </location>
</feature>
<dbReference type="SUPFAM" id="SSF54236">
    <property type="entry name" value="Ubiquitin-like"/>
    <property type="match status" value="1"/>
</dbReference>
<sequence>MSQNSSGENDALLSQFQEICAVDDVSTAALFLQRFQWNLEDAIQHYLAEKDGEGSSDNSHGRADSEQLPDFKVESSDTINASYGLDRMVLVINNASDRSFFNYNRAITDPTADVEKFIQNYEAKYGANHPTFYRGSYSQALSDARKELKYLCIYLHCDTHRDTDKFCNLTLKNGEVIELLNTRTLFWACSIKEREGHRVSQAMHETSYPFVSMICIREGRMMIVSRQEGYLDARSLLLYLNTTMIDNDNYLNLARQERLNQRQNQVLREQQEQAFQESLQRDREKQRLKDEKARQDRERAEREKHEHELLNRMRENLRFKKESTRVSLEQDDEEVAAVGSVVDKAVEKIRVSVKFPSGARSERKFIETDSLNKLFDFVMCHEDCPENFSLFNVLPRQLLLSANLLIENSDEIKPVLKFASFNEAGLHRSATLIVQDNNA</sequence>
<dbReference type="Gene3D" id="1.10.8.10">
    <property type="entry name" value="DNA helicase RuvA subunit, C-terminal domain"/>
    <property type="match status" value="1"/>
</dbReference>
<dbReference type="PROSITE" id="PS50033">
    <property type="entry name" value="UBX"/>
    <property type="match status" value="1"/>
</dbReference>
<keyword evidence="1" id="KW-0175">Coiled coil</keyword>
<dbReference type="Gene3D" id="3.40.30.10">
    <property type="entry name" value="Glutaredoxin"/>
    <property type="match status" value="1"/>
</dbReference>
<dbReference type="Pfam" id="PF00789">
    <property type="entry name" value="UBX"/>
    <property type="match status" value="1"/>
</dbReference>
<feature type="domain" description="UBX" evidence="3">
    <location>
        <begin position="344"/>
        <end position="434"/>
    </location>
</feature>
<evidence type="ECO:0000313" key="5">
    <source>
        <dbReference type="WBParaSite" id="nRc.2.0.1.t39314-RA"/>
    </source>
</evidence>
<dbReference type="AlphaFoldDB" id="A0A915KMQ0"/>
<evidence type="ECO:0000256" key="2">
    <source>
        <dbReference type="SAM" id="MobiDB-lite"/>
    </source>
</evidence>
<proteinExistence type="predicted"/>
<dbReference type="WBParaSite" id="nRc.2.0.1.t39314-RA">
    <property type="protein sequence ID" value="nRc.2.0.1.t39314-RA"/>
    <property type="gene ID" value="nRc.2.0.1.g39314"/>
</dbReference>
<dbReference type="SUPFAM" id="SSF52833">
    <property type="entry name" value="Thioredoxin-like"/>
    <property type="match status" value="1"/>
</dbReference>
<evidence type="ECO:0000259" key="3">
    <source>
        <dbReference type="PROSITE" id="PS50033"/>
    </source>
</evidence>
<evidence type="ECO:0000256" key="1">
    <source>
        <dbReference type="ARBA" id="ARBA00023054"/>
    </source>
</evidence>
<organism evidence="4 5">
    <name type="scientific">Romanomermis culicivorax</name>
    <name type="common">Nematode worm</name>
    <dbReference type="NCBI Taxonomy" id="13658"/>
    <lineage>
        <taxon>Eukaryota</taxon>
        <taxon>Metazoa</taxon>
        <taxon>Ecdysozoa</taxon>
        <taxon>Nematoda</taxon>
        <taxon>Enoplea</taxon>
        <taxon>Dorylaimia</taxon>
        <taxon>Mermithida</taxon>
        <taxon>Mermithoidea</taxon>
        <taxon>Mermithidae</taxon>
        <taxon>Romanomermis</taxon>
    </lineage>
</organism>
<feature type="region of interest" description="Disordered" evidence="2">
    <location>
        <begin position="271"/>
        <end position="305"/>
    </location>
</feature>
<dbReference type="InterPro" id="IPR029071">
    <property type="entry name" value="Ubiquitin-like_domsf"/>
</dbReference>
<evidence type="ECO:0000313" key="4">
    <source>
        <dbReference type="Proteomes" id="UP000887565"/>
    </source>
</evidence>
<dbReference type="InterPro" id="IPR001012">
    <property type="entry name" value="UBX_dom"/>
</dbReference>
<protein>
    <submittedName>
        <fullName evidence="5">UBX domain-containing protein</fullName>
    </submittedName>
</protein>
<dbReference type="GO" id="GO:0005783">
    <property type="term" value="C:endoplasmic reticulum"/>
    <property type="evidence" value="ECO:0007669"/>
    <property type="project" value="TreeGrafter"/>
</dbReference>
<dbReference type="GO" id="GO:0036503">
    <property type="term" value="P:ERAD pathway"/>
    <property type="evidence" value="ECO:0007669"/>
    <property type="project" value="TreeGrafter"/>
</dbReference>
<accession>A0A915KMQ0</accession>
<dbReference type="InterPro" id="IPR050730">
    <property type="entry name" value="UBX_domain-protein"/>
</dbReference>
<dbReference type="InterPro" id="IPR006577">
    <property type="entry name" value="UAS"/>
</dbReference>
<keyword evidence="4" id="KW-1185">Reference proteome</keyword>
<dbReference type="InterPro" id="IPR049483">
    <property type="entry name" value="FAF1_2-like_UAS"/>
</dbReference>
<dbReference type="PANTHER" id="PTHR23322">
    <property type="entry name" value="FAS-ASSOCIATED PROTEIN"/>
    <property type="match status" value="1"/>
</dbReference>
<dbReference type="InterPro" id="IPR036249">
    <property type="entry name" value="Thioredoxin-like_sf"/>
</dbReference>
<dbReference type="SMART" id="SM00594">
    <property type="entry name" value="UAS"/>
    <property type="match status" value="1"/>
</dbReference>
<dbReference type="Gene3D" id="3.10.20.90">
    <property type="entry name" value="Phosphatidylinositol 3-kinase Catalytic Subunit, Chain A, domain 1"/>
    <property type="match status" value="1"/>
</dbReference>
<dbReference type="PANTHER" id="PTHR23322:SF1">
    <property type="entry name" value="FAS-ASSOCIATED FACTOR 2"/>
    <property type="match status" value="1"/>
</dbReference>
<dbReference type="Pfam" id="PF21021">
    <property type="entry name" value="FAF1"/>
    <property type="match status" value="1"/>
</dbReference>
<dbReference type="Pfam" id="PF14555">
    <property type="entry name" value="UBA_4"/>
    <property type="match status" value="1"/>
</dbReference>
<reference evidence="5" key="1">
    <citation type="submission" date="2022-11" db="UniProtKB">
        <authorList>
            <consortium name="WormBaseParasite"/>
        </authorList>
    </citation>
    <scope>IDENTIFICATION</scope>
</reference>
<feature type="region of interest" description="Disordered" evidence="2">
    <location>
        <begin position="51"/>
        <end position="70"/>
    </location>
</feature>
<name>A0A915KMQ0_ROMCU</name>
<dbReference type="OMA" id="ILIRHQW"/>